<evidence type="ECO:0000256" key="7">
    <source>
        <dbReference type="ARBA" id="ARBA00022701"/>
    </source>
</evidence>
<keyword evidence="7" id="KW-0493">Microtubule</keyword>
<keyword evidence="6" id="KW-0132">Cell division</keyword>
<dbReference type="GeneTree" id="ENSGT00390000009588"/>
<evidence type="ECO:0000256" key="8">
    <source>
        <dbReference type="ARBA" id="ARBA00022776"/>
    </source>
</evidence>
<evidence type="ECO:0000256" key="9">
    <source>
        <dbReference type="ARBA" id="ARBA00022838"/>
    </source>
</evidence>
<dbReference type="GO" id="GO:0008017">
    <property type="term" value="F:microtubule binding"/>
    <property type="evidence" value="ECO:0007669"/>
    <property type="project" value="InterPro"/>
</dbReference>
<keyword evidence="17" id="KW-1185">Reference proteome</keyword>
<reference evidence="16" key="1">
    <citation type="submission" date="2025-08" db="UniProtKB">
        <authorList>
            <consortium name="Ensembl"/>
        </authorList>
    </citation>
    <scope>IDENTIFICATION</scope>
</reference>
<dbReference type="InterPro" id="IPR042091">
    <property type="entry name" value="Ska2_N"/>
</dbReference>
<dbReference type="GO" id="GO:0007059">
    <property type="term" value="P:chromosome segregation"/>
    <property type="evidence" value="ECO:0007669"/>
    <property type="project" value="InterPro"/>
</dbReference>
<evidence type="ECO:0000256" key="11">
    <source>
        <dbReference type="ARBA" id="ARBA00023306"/>
    </source>
</evidence>
<evidence type="ECO:0000256" key="13">
    <source>
        <dbReference type="ARBA" id="ARBA00029651"/>
    </source>
</evidence>
<feature type="region of interest" description="Disordered" evidence="14">
    <location>
        <begin position="120"/>
        <end position="143"/>
    </location>
</feature>
<dbReference type="Proteomes" id="UP000694546">
    <property type="component" value="Chromosome 7"/>
</dbReference>
<keyword evidence="11" id="KW-0131">Cell cycle</keyword>
<feature type="compositionally biased region" description="Polar residues" evidence="14">
    <location>
        <begin position="120"/>
        <end position="134"/>
    </location>
</feature>
<sequence>MKDLLELFFQFQKSEADLDYIEKRLKLDFINAHHTGDGAPAEENLVGMLDSLGQIKAKHAALSTQVQEIATAQKESMDSIRGQLDGTLQLIQHFQQTDNSKISPLTGEAQEAAELIAQGPSQSMTDVSQNQSWLPSAKVCMHA</sequence>
<dbReference type="InterPro" id="IPR026762">
    <property type="entry name" value="Ska2"/>
</dbReference>
<feature type="domain" description="Ska2 N-terminal" evidence="15">
    <location>
        <begin position="6"/>
        <end position="114"/>
    </location>
</feature>
<evidence type="ECO:0000313" key="16">
    <source>
        <dbReference type="Ensembl" id="ENSGMOP00000014095.2"/>
    </source>
</evidence>
<keyword evidence="8" id="KW-0498">Mitosis</keyword>
<accession>A0A8C5F7X0</accession>
<dbReference type="GO" id="GO:0000940">
    <property type="term" value="C:outer kinetochore"/>
    <property type="evidence" value="ECO:0007669"/>
    <property type="project" value="InterPro"/>
</dbReference>
<keyword evidence="4" id="KW-0158">Chromosome</keyword>
<proteinExistence type="inferred from homology"/>
<evidence type="ECO:0000313" key="17">
    <source>
        <dbReference type="Proteomes" id="UP000694546"/>
    </source>
</evidence>
<keyword evidence="12" id="KW-0137">Centromere</keyword>
<comment type="subcellular location">
    <subcellularLocation>
        <location evidence="2">Chromosome</location>
        <location evidence="2">Centromere</location>
        <location evidence="2">Kinetochore</location>
    </subcellularLocation>
    <subcellularLocation>
        <location evidence="1">Cytoplasm</location>
        <location evidence="1">Cytoskeleton</location>
        <location evidence="1">Spindle</location>
    </subcellularLocation>
</comment>
<dbReference type="Gene3D" id="6.10.250.1380">
    <property type="match status" value="1"/>
</dbReference>
<evidence type="ECO:0000256" key="3">
    <source>
        <dbReference type="ARBA" id="ARBA00010684"/>
    </source>
</evidence>
<name>A0A8C5F7X0_GADMO</name>
<evidence type="ECO:0000256" key="12">
    <source>
        <dbReference type="ARBA" id="ARBA00023328"/>
    </source>
</evidence>
<keyword evidence="5" id="KW-0963">Cytoplasm</keyword>
<evidence type="ECO:0000256" key="14">
    <source>
        <dbReference type="SAM" id="MobiDB-lite"/>
    </source>
</evidence>
<evidence type="ECO:0000256" key="10">
    <source>
        <dbReference type="ARBA" id="ARBA00023212"/>
    </source>
</evidence>
<dbReference type="PANTHER" id="PTHR32017">
    <property type="entry name" value="SPINDLE AND KINETOCHORE-ASSOCIATED PROTEIN 2"/>
    <property type="match status" value="1"/>
</dbReference>
<dbReference type="GO" id="GO:0005876">
    <property type="term" value="C:spindle microtubule"/>
    <property type="evidence" value="ECO:0007669"/>
    <property type="project" value="InterPro"/>
</dbReference>
<evidence type="ECO:0000259" key="15">
    <source>
        <dbReference type="Pfam" id="PF16740"/>
    </source>
</evidence>
<evidence type="ECO:0000256" key="4">
    <source>
        <dbReference type="ARBA" id="ARBA00022454"/>
    </source>
</evidence>
<dbReference type="GO" id="GO:0051301">
    <property type="term" value="P:cell division"/>
    <property type="evidence" value="ECO:0007669"/>
    <property type="project" value="UniProtKB-KW"/>
</dbReference>
<protein>
    <recommendedName>
        <fullName evidence="13">Protein FAM33A</fullName>
    </recommendedName>
</protein>
<dbReference type="GO" id="GO:0000278">
    <property type="term" value="P:mitotic cell cycle"/>
    <property type="evidence" value="ECO:0007669"/>
    <property type="project" value="TreeGrafter"/>
</dbReference>
<evidence type="ECO:0000256" key="2">
    <source>
        <dbReference type="ARBA" id="ARBA00004629"/>
    </source>
</evidence>
<evidence type="ECO:0000256" key="6">
    <source>
        <dbReference type="ARBA" id="ARBA00022618"/>
    </source>
</evidence>
<evidence type="ECO:0000256" key="5">
    <source>
        <dbReference type="ARBA" id="ARBA00022490"/>
    </source>
</evidence>
<evidence type="ECO:0000256" key="1">
    <source>
        <dbReference type="ARBA" id="ARBA00004186"/>
    </source>
</evidence>
<keyword evidence="9" id="KW-0995">Kinetochore</keyword>
<dbReference type="AlphaFoldDB" id="A0A8C5F7X0"/>
<dbReference type="PANTHER" id="PTHR32017:SF3">
    <property type="entry name" value="SPINDLE AND KINETOCHORE-ASSOCIATED PROTEIN 2"/>
    <property type="match status" value="1"/>
</dbReference>
<organism evidence="16 17">
    <name type="scientific">Gadus morhua</name>
    <name type="common">Atlantic cod</name>
    <dbReference type="NCBI Taxonomy" id="8049"/>
    <lineage>
        <taxon>Eukaryota</taxon>
        <taxon>Metazoa</taxon>
        <taxon>Chordata</taxon>
        <taxon>Craniata</taxon>
        <taxon>Vertebrata</taxon>
        <taxon>Euteleostomi</taxon>
        <taxon>Actinopterygii</taxon>
        <taxon>Neopterygii</taxon>
        <taxon>Teleostei</taxon>
        <taxon>Neoteleostei</taxon>
        <taxon>Acanthomorphata</taxon>
        <taxon>Zeiogadaria</taxon>
        <taxon>Gadariae</taxon>
        <taxon>Gadiformes</taxon>
        <taxon>Gadoidei</taxon>
        <taxon>Gadidae</taxon>
        <taxon>Gadus</taxon>
    </lineage>
</organism>
<keyword evidence="10" id="KW-0206">Cytoskeleton</keyword>
<reference evidence="16" key="2">
    <citation type="submission" date="2025-09" db="UniProtKB">
        <authorList>
            <consortium name="Ensembl"/>
        </authorList>
    </citation>
    <scope>IDENTIFICATION</scope>
</reference>
<comment type="similarity">
    <text evidence="3">Belongs to the SKA2 family.</text>
</comment>
<dbReference type="Pfam" id="PF16740">
    <property type="entry name" value="SKA2"/>
    <property type="match status" value="1"/>
</dbReference>
<dbReference type="Ensembl" id="ENSGMOT00000014459.2">
    <property type="protein sequence ID" value="ENSGMOP00000014095.2"/>
    <property type="gene ID" value="ENSGMOG00000013180.2"/>
</dbReference>